<evidence type="ECO:0000256" key="3">
    <source>
        <dbReference type="ARBA" id="ARBA00023326"/>
    </source>
</evidence>
<evidence type="ECO:0000313" key="6">
    <source>
        <dbReference type="EMBL" id="KAK7474565.1"/>
    </source>
</evidence>
<dbReference type="Gene3D" id="2.160.20.10">
    <property type="entry name" value="Single-stranded right-handed beta-helix, Pectin lyase-like"/>
    <property type="match status" value="1"/>
</dbReference>
<dbReference type="InterPro" id="IPR011050">
    <property type="entry name" value="Pectin_lyase_fold/virulence"/>
</dbReference>
<keyword evidence="2" id="KW-0119">Carbohydrate metabolism</keyword>
<evidence type="ECO:0000256" key="1">
    <source>
        <dbReference type="ARBA" id="ARBA00022737"/>
    </source>
</evidence>
<keyword evidence="4" id="KW-0732">Signal</keyword>
<comment type="caution">
    <text evidence="6">The sequence shown here is derived from an EMBL/GenBank/DDBJ whole genome shotgun (WGS) entry which is preliminary data.</text>
</comment>
<dbReference type="SUPFAM" id="SSF51126">
    <property type="entry name" value="Pectin lyase-like"/>
    <property type="match status" value="1"/>
</dbReference>
<dbReference type="InterPro" id="IPR012334">
    <property type="entry name" value="Pectin_lyas_fold"/>
</dbReference>
<dbReference type="InterPro" id="IPR023226">
    <property type="entry name" value="Glyco_hydro_49_N_dom"/>
</dbReference>
<organism evidence="6 7">
    <name type="scientific">Batillaria attramentaria</name>
    <dbReference type="NCBI Taxonomy" id="370345"/>
    <lineage>
        <taxon>Eukaryota</taxon>
        <taxon>Metazoa</taxon>
        <taxon>Spiralia</taxon>
        <taxon>Lophotrochozoa</taxon>
        <taxon>Mollusca</taxon>
        <taxon>Gastropoda</taxon>
        <taxon>Caenogastropoda</taxon>
        <taxon>Sorbeoconcha</taxon>
        <taxon>Cerithioidea</taxon>
        <taxon>Batillariidae</taxon>
        <taxon>Batillaria</taxon>
    </lineage>
</organism>
<proteinExistence type="predicted"/>
<evidence type="ECO:0000256" key="2">
    <source>
        <dbReference type="ARBA" id="ARBA00023277"/>
    </source>
</evidence>
<feature type="chain" id="PRO_5044773922" description="Glycoside hydrolase family 49 N-terminal domain-containing protein" evidence="4">
    <location>
        <begin position="20"/>
        <end position="475"/>
    </location>
</feature>
<dbReference type="AlphaFoldDB" id="A0ABD0JII8"/>
<dbReference type="InterPro" id="IPR035953">
    <property type="entry name" value="Dextranase_N-ter"/>
</dbReference>
<sequence>MATTGILALAALLLPLVTSELVVYPSAHGTPISTLFQVWVSQGSVRHKSPAYITKSNDRRPDAPDKVMANRTMSWTSFAFSGAPVTVEIDAPHDFQRCLVRPLSYGFSCTRSGSKRASISVTSNTKMFSVEFDYDYGDFFNDIRDRLLVFADPPETHRPSKTDSKVLYYDVGVHELNGQLHLAAGIEEVYLAPGAWVKGGFITTQDHPVIIHGRGVVDNTDYPWHDHRFVFGMIDMDKGHDHTLEGLTLVNSEAFYVRAQAENVTIRNVKTLGAWIPNNDGFVTGKSGVIEDCFVHADDDGIKLYNSNTRVSRVVMWQGPNGSLLQAGWTVKHDTHHVRVTDVDVIHTDWCSKNRAIFSLVGEQIHLNISDFELRNVRVEHSVPMVINIYLWNETTTGSVSDIRLINWSVEGKDVDERHHSLISTAGPVSVSNIQFTDLVMDGQCVTNAQEADMVITVRSVSDVQFHCGSGGLVG</sequence>
<keyword evidence="1" id="KW-0677">Repeat</keyword>
<evidence type="ECO:0000256" key="4">
    <source>
        <dbReference type="SAM" id="SignalP"/>
    </source>
</evidence>
<dbReference type="PANTHER" id="PTHR31736">
    <property type="match status" value="1"/>
</dbReference>
<dbReference type="Proteomes" id="UP001519460">
    <property type="component" value="Unassembled WGS sequence"/>
</dbReference>
<protein>
    <recommendedName>
        <fullName evidence="5">Glycoside hydrolase family 49 N-terminal domain-containing protein</fullName>
    </recommendedName>
</protein>
<dbReference type="SUPFAM" id="SSF101596">
    <property type="entry name" value="Dextranase, N-terminal domain"/>
    <property type="match status" value="1"/>
</dbReference>
<name>A0ABD0JII8_9CAEN</name>
<evidence type="ECO:0000259" key="5">
    <source>
        <dbReference type="Pfam" id="PF17433"/>
    </source>
</evidence>
<accession>A0ABD0JII8</accession>
<feature type="domain" description="Glycoside hydrolase family 49 N-terminal" evidence="5">
    <location>
        <begin position="68"/>
        <end position="142"/>
    </location>
</feature>
<reference evidence="6 7" key="1">
    <citation type="journal article" date="2023" name="Sci. Data">
        <title>Genome assembly of the Korean intertidal mud-creeper Batillaria attramentaria.</title>
        <authorList>
            <person name="Patra A.K."/>
            <person name="Ho P.T."/>
            <person name="Jun S."/>
            <person name="Lee S.J."/>
            <person name="Kim Y."/>
            <person name="Won Y.J."/>
        </authorList>
    </citation>
    <scope>NUCLEOTIDE SEQUENCE [LARGE SCALE GENOMIC DNA]</scope>
    <source>
        <strain evidence="6">Wonlab-2016</strain>
    </source>
</reference>
<dbReference type="Pfam" id="PF17433">
    <property type="entry name" value="Glyco_hydro_49N"/>
    <property type="match status" value="1"/>
</dbReference>
<keyword evidence="7" id="KW-1185">Reference proteome</keyword>
<evidence type="ECO:0000313" key="7">
    <source>
        <dbReference type="Proteomes" id="UP001519460"/>
    </source>
</evidence>
<feature type="signal peptide" evidence="4">
    <location>
        <begin position="1"/>
        <end position="19"/>
    </location>
</feature>
<dbReference type="EMBL" id="JACVVK020000433">
    <property type="protein sequence ID" value="KAK7474565.1"/>
    <property type="molecule type" value="Genomic_DNA"/>
</dbReference>
<keyword evidence="3" id="KW-0624">Polysaccharide degradation</keyword>
<gene>
    <name evidence="6" type="ORF">BaRGS_00034210</name>
</gene>
<dbReference type="PANTHER" id="PTHR31736:SF9">
    <property type="entry name" value="ENDO-XYLOGALACTURONAN HYDROLASE A-RELATED"/>
    <property type="match status" value="1"/>
</dbReference>
<dbReference type="GO" id="GO:0000272">
    <property type="term" value="P:polysaccharide catabolic process"/>
    <property type="evidence" value="ECO:0007669"/>
    <property type="project" value="UniProtKB-KW"/>
</dbReference>